<reference evidence="2" key="1">
    <citation type="journal article" date="2020" name="Mol. Plant Microbe Interact.">
        <title>Genome Sequence of the Biocontrol Agent Coniothyrium minitans strain Conio (IMI 134523).</title>
        <authorList>
            <person name="Patel D."/>
            <person name="Shittu T.A."/>
            <person name="Baroncelli R."/>
            <person name="Muthumeenakshi S."/>
            <person name="Osborne T.H."/>
            <person name="Janganan T.K."/>
            <person name="Sreenivasaprasad S."/>
        </authorList>
    </citation>
    <scope>NUCLEOTIDE SEQUENCE</scope>
    <source>
        <strain evidence="2">Conio</strain>
    </source>
</reference>
<name>A0A9P6KR42_9PLEO</name>
<gene>
    <name evidence="2" type="ORF">PMIN01_05675</name>
</gene>
<feature type="region of interest" description="Disordered" evidence="1">
    <location>
        <begin position="76"/>
        <end position="95"/>
    </location>
</feature>
<sequence>MHTADEEPKPPSQRRDTPRRIPTASTLLPLSLHALPPLASCSHAIPTSHSERRPQQQHPAPHFARAPSLYITALAAHPRMSSSPPGVHRRDLLVR</sequence>
<protein>
    <submittedName>
        <fullName evidence="2">Uncharacterized protein</fullName>
    </submittedName>
</protein>
<proteinExistence type="predicted"/>
<feature type="region of interest" description="Disordered" evidence="1">
    <location>
        <begin position="41"/>
        <end position="64"/>
    </location>
</feature>
<dbReference type="AlphaFoldDB" id="A0A9P6KR42"/>
<dbReference type="EMBL" id="WJXW01000005">
    <property type="protein sequence ID" value="KAF9735760.1"/>
    <property type="molecule type" value="Genomic_DNA"/>
</dbReference>
<dbReference type="Proteomes" id="UP000756921">
    <property type="component" value="Unassembled WGS sequence"/>
</dbReference>
<evidence type="ECO:0000313" key="3">
    <source>
        <dbReference type="Proteomes" id="UP000756921"/>
    </source>
</evidence>
<keyword evidence="3" id="KW-1185">Reference proteome</keyword>
<accession>A0A9P6KR42</accession>
<organism evidence="2 3">
    <name type="scientific">Paraphaeosphaeria minitans</name>
    <dbReference type="NCBI Taxonomy" id="565426"/>
    <lineage>
        <taxon>Eukaryota</taxon>
        <taxon>Fungi</taxon>
        <taxon>Dikarya</taxon>
        <taxon>Ascomycota</taxon>
        <taxon>Pezizomycotina</taxon>
        <taxon>Dothideomycetes</taxon>
        <taxon>Pleosporomycetidae</taxon>
        <taxon>Pleosporales</taxon>
        <taxon>Massarineae</taxon>
        <taxon>Didymosphaeriaceae</taxon>
        <taxon>Paraphaeosphaeria</taxon>
    </lineage>
</organism>
<evidence type="ECO:0000313" key="2">
    <source>
        <dbReference type="EMBL" id="KAF9735760.1"/>
    </source>
</evidence>
<comment type="caution">
    <text evidence="2">The sequence shown here is derived from an EMBL/GenBank/DDBJ whole genome shotgun (WGS) entry which is preliminary data.</text>
</comment>
<evidence type="ECO:0000256" key="1">
    <source>
        <dbReference type="SAM" id="MobiDB-lite"/>
    </source>
</evidence>
<feature type="region of interest" description="Disordered" evidence="1">
    <location>
        <begin position="1"/>
        <end position="22"/>
    </location>
</feature>
<feature type="compositionally biased region" description="Basic and acidic residues" evidence="1">
    <location>
        <begin position="1"/>
        <end position="19"/>
    </location>
</feature>